<protein>
    <submittedName>
        <fullName evidence="1 3">Uncharacterized protein</fullName>
    </submittedName>
</protein>
<dbReference type="WBParaSite" id="SBAD_0000826701-mRNA-1">
    <property type="protein sequence ID" value="SBAD_0000826701-mRNA-1"/>
    <property type="gene ID" value="SBAD_0000826701"/>
</dbReference>
<dbReference type="Proteomes" id="UP000270296">
    <property type="component" value="Unassembled WGS sequence"/>
</dbReference>
<keyword evidence="2" id="KW-1185">Reference proteome</keyword>
<sequence length="219" mass="24484">MVSSPRRYPHSEAVLFRTMNSCASTFLDMDGHQFTRQSYYNCGRKNMPVDNSALDGKANDNCSCEPHFTWSTRHQLNLLVTCKYSRLRTLHRIELMWPRIGMIGFAVAVSYASDGKTNASSKPNRPTCVPHPKSAFSVLHPPSLARGVWTQLTLGTPLRKTMAFCVPPHLTQAFVADHLSVPINGRNPQACHLLHEEATFTSHTSAGLTKTRLLIDYSL</sequence>
<evidence type="ECO:0000313" key="1">
    <source>
        <dbReference type="EMBL" id="VDP14902.1"/>
    </source>
</evidence>
<dbReference type="EMBL" id="UZAM01011123">
    <property type="protein sequence ID" value="VDP14902.1"/>
    <property type="molecule type" value="Genomic_DNA"/>
</dbReference>
<gene>
    <name evidence="1" type="ORF">SBAD_LOCUS7970</name>
</gene>
<name>A0A183IWH4_9BILA</name>
<reference evidence="3" key="1">
    <citation type="submission" date="2016-06" db="UniProtKB">
        <authorList>
            <consortium name="WormBaseParasite"/>
        </authorList>
    </citation>
    <scope>IDENTIFICATION</scope>
</reference>
<reference evidence="1 2" key="2">
    <citation type="submission" date="2018-11" db="EMBL/GenBank/DDBJ databases">
        <authorList>
            <consortium name="Pathogen Informatics"/>
        </authorList>
    </citation>
    <scope>NUCLEOTIDE SEQUENCE [LARGE SCALE GENOMIC DNA]</scope>
</reference>
<organism evidence="3">
    <name type="scientific">Soboliphyme baturini</name>
    <dbReference type="NCBI Taxonomy" id="241478"/>
    <lineage>
        <taxon>Eukaryota</taxon>
        <taxon>Metazoa</taxon>
        <taxon>Ecdysozoa</taxon>
        <taxon>Nematoda</taxon>
        <taxon>Enoplea</taxon>
        <taxon>Dorylaimia</taxon>
        <taxon>Dioctophymatida</taxon>
        <taxon>Dioctophymatoidea</taxon>
        <taxon>Soboliphymatidae</taxon>
        <taxon>Soboliphyme</taxon>
    </lineage>
</organism>
<accession>A0A183IWH4</accession>
<evidence type="ECO:0000313" key="3">
    <source>
        <dbReference type="WBParaSite" id="SBAD_0000826701-mRNA-1"/>
    </source>
</evidence>
<evidence type="ECO:0000313" key="2">
    <source>
        <dbReference type="Proteomes" id="UP000270296"/>
    </source>
</evidence>
<dbReference type="AlphaFoldDB" id="A0A183IWH4"/>
<proteinExistence type="predicted"/>